<dbReference type="InterPro" id="IPR034139">
    <property type="entry name" value="TOPRIM_OLD"/>
</dbReference>
<keyword evidence="2" id="KW-0378">Hydrolase</keyword>
<dbReference type="GO" id="GO:0004519">
    <property type="term" value="F:endonuclease activity"/>
    <property type="evidence" value="ECO:0007669"/>
    <property type="project" value="UniProtKB-KW"/>
</dbReference>
<keyword evidence="2" id="KW-0540">Nuclease</keyword>
<accession>A0A1G6JXH0</accession>
<dbReference type="AlphaFoldDB" id="A0A1G6JXH0"/>
<dbReference type="Pfam" id="PF20469">
    <property type="entry name" value="OLD-like_TOPRIM"/>
    <property type="match status" value="1"/>
</dbReference>
<gene>
    <name evidence="2" type="ORF">SAMN05421749_103488</name>
</gene>
<dbReference type="RefSeq" id="WP_244516001.1">
    <property type="nucleotide sequence ID" value="NZ_FMYK01000003.1"/>
</dbReference>
<evidence type="ECO:0000313" key="3">
    <source>
        <dbReference type="Proteomes" id="UP000242317"/>
    </source>
</evidence>
<sequence>METSTKAFSLADLPIDEDEKDDIERYLIATRSEILFAKGIIFVEGDAEEALVPSFAEILGYDLDGLGITVCNVAGTNFNPYIKLAEGLGIPFTVITDWDPLDGTKPALGRARCLGIWDSRCEVNLGLTKFTEKNREWAETVDFIEFSSSFSKVGIFLNNETFEVAIAQTPHLSTALLEILDEQGFGSIRTKRINEWKADLAKVDSTQLLAMIKDIGKGRLSGKLRKKISVENQIQVPKYIQDAIEFMVKNV</sequence>
<keyword evidence="3" id="KW-1185">Reference proteome</keyword>
<dbReference type="Proteomes" id="UP000242317">
    <property type="component" value="Unassembled WGS sequence"/>
</dbReference>
<protein>
    <submittedName>
        <fullName evidence="2">Putative ATP-dependent endonuclease of the OLD family</fullName>
    </submittedName>
</protein>
<dbReference type="CDD" id="cd01026">
    <property type="entry name" value="TOPRIM_OLD"/>
    <property type="match status" value="1"/>
</dbReference>
<proteinExistence type="predicted"/>
<dbReference type="EMBL" id="FMYK01000003">
    <property type="protein sequence ID" value="SDC23403.1"/>
    <property type="molecule type" value="Genomic_DNA"/>
</dbReference>
<evidence type="ECO:0000313" key="2">
    <source>
        <dbReference type="EMBL" id="SDC23403.1"/>
    </source>
</evidence>
<organism evidence="2 3">
    <name type="scientific">Acinetobacter marinus</name>
    <dbReference type="NCBI Taxonomy" id="281375"/>
    <lineage>
        <taxon>Bacteria</taxon>
        <taxon>Pseudomonadati</taxon>
        <taxon>Pseudomonadota</taxon>
        <taxon>Gammaproteobacteria</taxon>
        <taxon>Moraxellales</taxon>
        <taxon>Moraxellaceae</taxon>
        <taxon>Acinetobacter</taxon>
    </lineage>
</organism>
<feature type="domain" description="OLD protein-like TOPRIM" evidence="1">
    <location>
        <begin position="35"/>
        <end position="99"/>
    </location>
</feature>
<evidence type="ECO:0000259" key="1">
    <source>
        <dbReference type="Pfam" id="PF20469"/>
    </source>
</evidence>
<keyword evidence="2" id="KW-0255">Endonuclease</keyword>
<reference evidence="3" key="1">
    <citation type="submission" date="2016-09" db="EMBL/GenBank/DDBJ databases">
        <authorList>
            <person name="Varghese N."/>
            <person name="Submissions S."/>
        </authorList>
    </citation>
    <scope>NUCLEOTIDE SEQUENCE [LARGE SCALE GENOMIC DNA]</scope>
    <source>
        <strain evidence="3">ANC 3699</strain>
    </source>
</reference>
<name>A0A1G6JXH0_9GAMM</name>